<evidence type="ECO:0000313" key="10">
    <source>
        <dbReference type="Proteomes" id="UP001549257"/>
    </source>
</evidence>
<evidence type="ECO:0000313" key="9">
    <source>
        <dbReference type="EMBL" id="MET4581239.1"/>
    </source>
</evidence>
<dbReference type="RefSeq" id="WP_354023423.1">
    <property type="nucleotide sequence ID" value="NZ_JBEPSJ010000001.1"/>
</dbReference>
<dbReference type="PROSITE" id="PS00820">
    <property type="entry name" value="GLUCOAMYLASE"/>
    <property type="match status" value="1"/>
</dbReference>
<evidence type="ECO:0000256" key="5">
    <source>
        <dbReference type="SAM" id="SignalP"/>
    </source>
</evidence>
<proteinExistence type="inferred from homology"/>
<dbReference type="InterPro" id="IPR012341">
    <property type="entry name" value="6hp_glycosidase-like_sf"/>
</dbReference>
<dbReference type="InterPro" id="IPR008928">
    <property type="entry name" value="6-hairpin_glycosidase_sf"/>
</dbReference>
<comment type="similarity">
    <text evidence="1">Belongs to the glycosyl hydrolase 15 family.</text>
</comment>
<dbReference type="PANTHER" id="PTHR31616:SF0">
    <property type="entry name" value="GLUCAN 1,4-ALPHA-GLUCOSIDASE"/>
    <property type="match status" value="1"/>
</dbReference>
<dbReference type="Pfam" id="PF00723">
    <property type="entry name" value="Glyco_hydro_15"/>
    <property type="match status" value="1"/>
</dbReference>
<dbReference type="PANTHER" id="PTHR31616">
    <property type="entry name" value="TREHALASE"/>
    <property type="match status" value="1"/>
</dbReference>
<feature type="domain" description="GH15-like" evidence="6">
    <location>
        <begin position="331"/>
        <end position="706"/>
    </location>
</feature>
<comment type="caution">
    <text evidence="9">The sequence shown here is derived from an EMBL/GenBank/DDBJ whole genome shotgun (WGS) entry which is preliminary data.</text>
</comment>
<dbReference type="NCBIfam" id="TIGR01535">
    <property type="entry name" value="glucan_glucosid"/>
    <property type="match status" value="1"/>
</dbReference>
<dbReference type="SUPFAM" id="SSF74650">
    <property type="entry name" value="Galactose mutarotase-like"/>
    <property type="match status" value="1"/>
</dbReference>
<dbReference type="InterPro" id="IPR006425">
    <property type="entry name" value="Glucoamylase_bac"/>
</dbReference>
<feature type="domain" description="Glucodextranase-like C-terminal" evidence="8">
    <location>
        <begin position="822"/>
        <end position="1051"/>
    </location>
</feature>
<keyword evidence="5" id="KW-0732">Signal</keyword>
<gene>
    <name evidence="9" type="ORF">ABIE21_000729</name>
</gene>
<evidence type="ECO:0000256" key="1">
    <source>
        <dbReference type="ARBA" id="ARBA00006188"/>
    </source>
</evidence>
<organism evidence="9 10">
    <name type="scientific">Conyzicola nivalis</name>
    <dbReference type="NCBI Taxonomy" id="1477021"/>
    <lineage>
        <taxon>Bacteria</taxon>
        <taxon>Bacillati</taxon>
        <taxon>Actinomycetota</taxon>
        <taxon>Actinomycetes</taxon>
        <taxon>Micrococcales</taxon>
        <taxon>Microbacteriaceae</taxon>
        <taxon>Conyzicola</taxon>
    </lineage>
</organism>
<dbReference type="Gene3D" id="1.50.10.10">
    <property type="match status" value="1"/>
</dbReference>
<dbReference type="Pfam" id="PF09985">
    <property type="entry name" value="Glucodextran_C"/>
    <property type="match status" value="1"/>
</dbReference>
<dbReference type="SUPFAM" id="SSF81296">
    <property type="entry name" value="E set domains"/>
    <property type="match status" value="1"/>
</dbReference>
<dbReference type="InterPro" id="IPR011013">
    <property type="entry name" value="Gal_mutarotase_sf_dom"/>
</dbReference>
<evidence type="ECO:0000256" key="2">
    <source>
        <dbReference type="ARBA" id="ARBA00022801"/>
    </source>
</evidence>
<dbReference type="Gene3D" id="2.60.40.1190">
    <property type="match status" value="1"/>
</dbReference>
<feature type="compositionally biased region" description="Low complexity" evidence="4">
    <location>
        <begin position="26"/>
        <end position="51"/>
    </location>
</feature>
<evidence type="ECO:0000259" key="7">
    <source>
        <dbReference type="Pfam" id="PF09137"/>
    </source>
</evidence>
<reference evidence="9 10" key="1">
    <citation type="submission" date="2024-06" db="EMBL/GenBank/DDBJ databases">
        <title>Sorghum-associated microbial communities from plants grown in Nebraska, USA.</title>
        <authorList>
            <person name="Schachtman D."/>
        </authorList>
    </citation>
    <scope>NUCLEOTIDE SEQUENCE [LARGE SCALE GENOMIC DNA]</scope>
    <source>
        <strain evidence="9 10">2857</strain>
    </source>
</reference>
<evidence type="ECO:0000256" key="3">
    <source>
        <dbReference type="ARBA" id="ARBA00023295"/>
    </source>
</evidence>
<dbReference type="Pfam" id="PF09137">
    <property type="entry name" value="Glucodextran_N"/>
    <property type="match status" value="1"/>
</dbReference>
<keyword evidence="3" id="KW-0326">Glycosidase</keyword>
<evidence type="ECO:0000259" key="6">
    <source>
        <dbReference type="Pfam" id="PF00723"/>
    </source>
</evidence>
<feature type="domain" description="Glucodextranase N-terminal" evidence="7">
    <location>
        <begin position="43"/>
        <end position="307"/>
    </location>
</feature>
<protein>
    <submittedName>
        <fullName evidence="9">Glucan 1,4-alpha-glucosidase</fullName>
    </submittedName>
</protein>
<feature type="signal peptide" evidence="5">
    <location>
        <begin position="1"/>
        <end position="26"/>
    </location>
</feature>
<dbReference type="Gene3D" id="2.60.40.10">
    <property type="entry name" value="Immunoglobulins"/>
    <property type="match status" value="1"/>
</dbReference>
<keyword evidence="10" id="KW-1185">Reference proteome</keyword>
<dbReference type="InterPro" id="IPR014756">
    <property type="entry name" value="Ig_E-set"/>
</dbReference>
<evidence type="ECO:0000256" key="4">
    <source>
        <dbReference type="SAM" id="MobiDB-lite"/>
    </source>
</evidence>
<dbReference type="CDD" id="cd07430">
    <property type="entry name" value="GH15_N"/>
    <property type="match status" value="1"/>
</dbReference>
<dbReference type="InterPro" id="IPR013783">
    <property type="entry name" value="Ig-like_fold"/>
</dbReference>
<accession>A0ABV2QJM2</accession>
<feature type="compositionally biased region" description="Polar residues" evidence="4">
    <location>
        <begin position="52"/>
        <end position="64"/>
    </location>
</feature>
<dbReference type="InterPro" id="IPR015220">
    <property type="entry name" value="Glucodextranase_N"/>
</dbReference>
<sequence length="1066" mass="111849">MRIVTRVVVSAVMAAALLVPASTALAAPRSGPHGPGSAPGVSAPGAPGASATWTTGAKQGIGTATSPESKVWFTLSQGTLAEVYYPRVDVANSRSLELIVTDGRTFADLESADTTHEVQLLDSRALVYRQVNTDKDGRYEIGKTYFTDPARSTVLVNITLRSLDGGRYSVYAQYDPSLANSGMHDSARTERGALVAEDTSGADDVASALVGYERFTQTSNGFAGVNDGWTDLSTDYRLDERYGSALDGNVVQTAKLTLHGSKRLSTTTLALGFGADGREATDAARASLRGGALGEAVAYARGWHRYLDSLDRAPRAVRGDRQLATQYSVAAMTLKAHEDKTYLGANIASLTVPWGEAQNADEAGVGGYHLVWARDLYQVATAQLAAGDVDAANRSLDYLFEVQQRPDGSFPQNTLLDGTPYWGGLQLDEVALPIVLAWQLDRTDADTWTNHVKKAADFVIARGPSTPQERWEEEGGYSPSTIAAEIAGLIAAADIARANGDENSAAVYTGVADDWQRRVESWTFTTTGPIGDGEYYERIDDNGDPNDGAILSINNGGGDYDERAIVDAGFLELVRLGVKAPNDEAVAASLPEVDSTIKVDTPSGELWYRYNHDGYGEKADGAPYDGTGVGRLWPLLSGERGEYELANGLDARPRLRAMAQTANEGYLIPEQVWDQVDPTAYGLRFGEGTGSATPLAWSMAQYMRLALGIDAGAPVETPSVVAERYAGGALPAGPALDVATPAPGESTDQASIEVSGTTDAPAVYVSANGVVTRVAATGGAFATTVPLALGSNTVTVVAVGDDGGTSLAQRAVTSVNFGTAVGSIDDPAGDDSGPGEYVYPTNSAFVDGAFDLTGFDVYLSGDTANFVATIDGEITNPWGGNQLSVQRLDIYLSEEQSGDRAAARLGANATLEHPYDVVITGSGFTPPAVRDAAGAVVANATMLVLADSRQIALSVPVSALGGIDVAAAGYQVTLASHADENEGRGGIRPVYSREFWDAAPGAGLPWIQEYRFGGGAGEYTDANPARDTVTDDPNLLDIVVGAATDQATVLDWRDGAPVVLPYVPLG</sequence>
<dbReference type="InterPro" id="IPR011613">
    <property type="entry name" value="GH15-like"/>
</dbReference>
<dbReference type="InterPro" id="IPR014718">
    <property type="entry name" value="GH-type_carb-bd"/>
</dbReference>
<dbReference type="EMBL" id="JBEPSJ010000001">
    <property type="protein sequence ID" value="MET4581239.1"/>
    <property type="molecule type" value="Genomic_DNA"/>
</dbReference>
<dbReference type="Proteomes" id="UP001549257">
    <property type="component" value="Unassembled WGS sequence"/>
</dbReference>
<dbReference type="SUPFAM" id="SSF49344">
    <property type="entry name" value="CBD9-like"/>
    <property type="match status" value="1"/>
</dbReference>
<keyword evidence="2" id="KW-0378">Hydrolase</keyword>
<feature type="region of interest" description="Disordered" evidence="4">
    <location>
        <begin position="26"/>
        <end position="64"/>
    </location>
</feature>
<name>A0ABV2QJM2_9MICO</name>
<dbReference type="SUPFAM" id="SSF48208">
    <property type="entry name" value="Six-hairpin glycosidases"/>
    <property type="match status" value="1"/>
</dbReference>
<dbReference type="Gene3D" id="2.70.98.10">
    <property type="match status" value="1"/>
</dbReference>
<dbReference type="InterPro" id="IPR019248">
    <property type="entry name" value="Glucodextran_C"/>
</dbReference>
<feature type="chain" id="PRO_5047379385" evidence="5">
    <location>
        <begin position="27"/>
        <end position="1066"/>
    </location>
</feature>
<evidence type="ECO:0000259" key="8">
    <source>
        <dbReference type="Pfam" id="PF09985"/>
    </source>
</evidence>
<dbReference type="InterPro" id="IPR046966">
    <property type="entry name" value="Glucoamylase_active_site"/>
</dbReference>